<accession>A0A177J893</accession>
<sequence>MTDAVKMAIEALRWIVEREKSASSAAALEMARAATDALDKIAALEQAGEPVAGIGHGEEADYAELKRLYNFSDDDSAQFTRWNMLTAIRHGKRLGQEFDAGEAAAWQWRHPHYTGGAWLMSCGPAKGSLGSDGAEYRRLYAHPPQSRGQAFDGEGEGWRPIESAPKDGTEIILFGPYPENSQGIPTDRVTAGFWTEPEPPVIGDCGGECRCPEYGEPEDPHWCSMHGGSDEGWVSTDGGFTREWPPTHWMPLPGFPALSSAKRGEEG</sequence>
<name>A0A177J893_SPHYA</name>
<dbReference type="Proteomes" id="UP000077262">
    <property type="component" value="Unassembled WGS sequence"/>
</dbReference>
<protein>
    <recommendedName>
        <fullName evidence="3">DUF551 domain-containing protein</fullName>
    </recommendedName>
</protein>
<evidence type="ECO:0000313" key="2">
    <source>
        <dbReference type="Proteomes" id="UP000077262"/>
    </source>
</evidence>
<proteinExistence type="predicted"/>
<gene>
    <name evidence="1" type="ORF">AX777_18175</name>
</gene>
<evidence type="ECO:0008006" key="3">
    <source>
        <dbReference type="Google" id="ProtNLM"/>
    </source>
</evidence>
<dbReference type="RefSeq" id="WP_063977072.1">
    <property type="nucleotide sequence ID" value="NZ_LSTR01000090.1"/>
</dbReference>
<evidence type="ECO:0000313" key="1">
    <source>
        <dbReference type="EMBL" id="OAH36966.1"/>
    </source>
</evidence>
<organism evidence="1 2">
    <name type="scientific">Sphingobium yanoikuyae</name>
    <name type="common">Sphingomonas yanoikuyae</name>
    <dbReference type="NCBI Taxonomy" id="13690"/>
    <lineage>
        <taxon>Bacteria</taxon>
        <taxon>Pseudomonadati</taxon>
        <taxon>Pseudomonadota</taxon>
        <taxon>Alphaproteobacteria</taxon>
        <taxon>Sphingomonadales</taxon>
        <taxon>Sphingomonadaceae</taxon>
        <taxon>Sphingobium</taxon>
    </lineage>
</organism>
<dbReference type="OrthoDB" id="7510885at2"/>
<comment type="caution">
    <text evidence="1">The sequence shown here is derived from an EMBL/GenBank/DDBJ whole genome shotgun (WGS) entry which is preliminary data.</text>
</comment>
<dbReference type="EMBL" id="LSTR01000090">
    <property type="protein sequence ID" value="OAH36966.1"/>
    <property type="molecule type" value="Genomic_DNA"/>
</dbReference>
<reference evidence="1 2" key="1">
    <citation type="submission" date="2016-02" db="EMBL/GenBank/DDBJ databases">
        <authorList>
            <person name="Wen L."/>
            <person name="He K."/>
            <person name="Yang H."/>
        </authorList>
    </citation>
    <scope>NUCLEOTIDE SEQUENCE [LARGE SCALE GENOMIC DNA]</scope>
    <source>
        <strain evidence="1 2">CD09_2</strain>
    </source>
</reference>
<dbReference type="AlphaFoldDB" id="A0A177J893"/>